<protein>
    <submittedName>
        <fullName evidence="4">Ankyrin repeat protein, putative</fullName>
    </submittedName>
</protein>
<accession>A0A0S4IRG3</accession>
<keyword evidence="2 3" id="KW-0040">ANK repeat</keyword>
<dbReference type="InterPro" id="IPR036770">
    <property type="entry name" value="Ankyrin_rpt-contain_sf"/>
</dbReference>
<evidence type="ECO:0000313" key="5">
    <source>
        <dbReference type="Proteomes" id="UP000051952"/>
    </source>
</evidence>
<organism evidence="4 5">
    <name type="scientific">Bodo saltans</name>
    <name type="common">Flagellated protozoan</name>
    <dbReference type="NCBI Taxonomy" id="75058"/>
    <lineage>
        <taxon>Eukaryota</taxon>
        <taxon>Discoba</taxon>
        <taxon>Euglenozoa</taxon>
        <taxon>Kinetoplastea</taxon>
        <taxon>Metakinetoplastina</taxon>
        <taxon>Eubodonida</taxon>
        <taxon>Bodonidae</taxon>
        <taxon>Bodo</taxon>
    </lineage>
</organism>
<evidence type="ECO:0000256" key="2">
    <source>
        <dbReference type="ARBA" id="ARBA00023043"/>
    </source>
</evidence>
<dbReference type="Pfam" id="PF12796">
    <property type="entry name" value="Ank_2"/>
    <property type="match status" value="1"/>
</dbReference>
<dbReference type="SMART" id="SM00248">
    <property type="entry name" value="ANK"/>
    <property type="match status" value="5"/>
</dbReference>
<evidence type="ECO:0000313" key="4">
    <source>
        <dbReference type="EMBL" id="CUF06417.1"/>
    </source>
</evidence>
<reference evidence="5" key="1">
    <citation type="submission" date="2015-09" db="EMBL/GenBank/DDBJ databases">
        <authorList>
            <consortium name="Pathogen Informatics"/>
        </authorList>
    </citation>
    <scope>NUCLEOTIDE SEQUENCE [LARGE SCALE GENOMIC DNA]</scope>
    <source>
        <strain evidence="5">Lake Konstanz</strain>
    </source>
</reference>
<dbReference type="SUPFAM" id="SSF48403">
    <property type="entry name" value="Ankyrin repeat"/>
    <property type="match status" value="1"/>
</dbReference>
<dbReference type="PANTHER" id="PTHR24198:SF165">
    <property type="entry name" value="ANKYRIN REPEAT-CONTAINING PROTEIN-RELATED"/>
    <property type="match status" value="1"/>
</dbReference>
<dbReference type="Proteomes" id="UP000051952">
    <property type="component" value="Unassembled WGS sequence"/>
</dbReference>
<dbReference type="AlphaFoldDB" id="A0A0S4IRG3"/>
<dbReference type="PROSITE" id="PS50088">
    <property type="entry name" value="ANK_REPEAT"/>
    <property type="match status" value="2"/>
</dbReference>
<keyword evidence="1" id="KW-0677">Repeat</keyword>
<name>A0A0S4IRG3_BODSA</name>
<dbReference type="PANTHER" id="PTHR24198">
    <property type="entry name" value="ANKYRIN REPEAT AND PROTEIN KINASE DOMAIN-CONTAINING PROTEIN"/>
    <property type="match status" value="1"/>
</dbReference>
<dbReference type="InterPro" id="IPR002110">
    <property type="entry name" value="Ankyrin_rpt"/>
</dbReference>
<feature type="repeat" description="ANK" evidence="3">
    <location>
        <begin position="141"/>
        <end position="167"/>
    </location>
</feature>
<dbReference type="Gene3D" id="1.25.40.20">
    <property type="entry name" value="Ankyrin repeat-containing domain"/>
    <property type="match status" value="2"/>
</dbReference>
<evidence type="ECO:0000256" key="1">
    <source>
        <dbReference type="ARBA" id="ARBA00022737"/>
    </source>
</evidence>
<proteinExistence type="predicted"/>
<feature type="repeat" description="ANK" evidence="3">
    <location>
        <begin position="69"/>
        <end position="101"/>
    </location>
</feature>
<sequence>MSAKLRALHYAVVTNNIDEARIALNVNNVNYIDPLEGLSLLAWSVTLGYYNMTELLIQKGAVISLCDRNGFQPIHRAVWTGTVEMVKLLLAHGADANALNRRNLRTPLSLAAIRGSVEIAVLLEGHISRAEASDVDARDVHGRSALDIAAASGSHHMVAHLLASGADAYFSRVCANEGAESARTWADRRSYDEINRLLCQSWAEQSQVTM</sequence>
<dbReference type="OrthoDB" id="10057496at2759"/>
<dbReference type="VEuPathDB" id="TriTrypDB:BSAL_58655"/>
<dbReference type="EMBL" id="CYKH01000235">
    <property type="protein sequence ID" value="CUF06417.1"/>
    <property type="molecule type" value="Genomic_DNA"/>
</dbReference>
<keyword evidence="5" id="KW-1185">Reference proteome</keyword>
<evidence type="ECO:0000256" key="3">
    <source>
        <dbReference type="PROSITE-ProRule" id="PRU00023"/>
    </source>
</evidence>
<dbReference type="GO" id="GO:0005737">
    <property type="term" value="C:cytoplasm"/>
    <property type="evidence" value="ECO:0007669"/>
    <property type="project" value="TreeGrafter"/>
</dbReference>
<gene>
    <name evidence="4" type="ORF">BSAL_58655</name>
</gene>
<dbReference type="OMA" id="ILHRAVW"/>
<dbReference type="PROSITE" id="PS50297">
    <property type="entry name" value="ANK_REP_REGION"/>
    <property type="match status" value="2"/>
</dbReference>